<keyword evidence="1" id="KW-0732">Signal</keyword>
<dbReference type="RefSeq" id="WP_179431526.1">
    <property type="nucleotide sequence ID" value="NZ_BAABLC010000007.1"/>
</dbReference>
<name>A0A7Y9ETU0_9MICO</name>
<comment type="caution">
    <text evidence="3">The sequence shown here is derived from an EMBL/GenBank/DDBJ whole genome shotgun (WGS) entry which is preliminary data.</text>
</comment>
<dbReference type="InterPro" id="IPR051398">
    <property type="entry name" value="Polysacch_Deacetylase"/>
</dbReference>
<dbReference type="SUPFAM" id="SSF88713">
    <property type="entry name" value="Glycoside hydrolase/deacetylase"/>
    <property type="match status" value="1"/>
</dbReference>
<sequence length="386" mass="41655">MSAPPPSRRSLRPSRAVIRRRRLVAGVIALVTVAVLAVGGTMLVRALLGSSATADAARPSPSGTPTPTATPLTPAEQLLATTDDPNACAVSFEGDGIAIDPMLQTQGVLYTGLPIPARDGAVFAGWYATPDDAAAYTQTARINGSELTSCTEQQVTLYGSWMTPEQNEDTQAEVPILMYHQFTTNPDGEDNWLRGNYAYIGDFQAQMAYIAEQQFYLPTWLELNAFIDGQLYLPQHSVIITDDDADQSWLDLAVPVVTQHQLLTTSFVITNARQAPSPSPYVIQRSHTHNMHEAGENGKGRMVNWSAADIAADLEQSAAILGAKEVVAYPYGHYNDTTKEGVTAAGFLLGRTIDWGYVEIGTDKLALPVIRINYGDTLDSLIANIG</sequence>
<dbReference type="InterPro" id="IPR002509">
    <property type="entry name" value="NODB_dom"/>
</dbReference>
<dbReference type="PANTHER" id="PTHR34216:SF7">
    <property type="entry name" value="POLY-BETA-1,6-N-ACETYL-D-GLUCOSAMINE N-DEACETYLASE"/>
    <property type="match status" value="1"/>
</dbReference>
<dbReference type="Proteomes" id="UP000552045">
    <property type="component" value="Unassembled WGS sequence"/>
</dbReference>
<organism evidence="3 4">
    <name type="scientific">Microbacterium pseudoresistens</name>
    <dbReference type="NCBI Taxonomy" id="640634"/>
    <lineage>
        <taxon>Bacteria</taxon>
        <taxon>Bacillati</taxon>
        <taxon>Actinomycetota</taxon>
        <taxon>Actinomycetes</taxon>
        <taxon>Micrococcales</taxon>
        <taxon>Microbacteriaceae</taxon>
        <taxon>Microbacterium</taxon>
    </lineage>
</organism>
<reference evidence="3 4" key="1">
    <citation type="submission" date="2020-07" db="EMBL/GenBank/DDBJ databases">
        <title>Sequencing the genomes of 1000 actinobacteria strains.</title>
        <authorList>
            <person name="Klenk H.-P."/>
        </authorList>
    </citation>
    <scope>NUCLEOTIDE SEQUENCE [LARGE SCALE GENOMIC DNA]</scope>
    <source>
        <strain evidence="3 4">DSM 22185</strain>
    </source>
</reference>
<dbReference type="Pfam" id="PF01522">
    <property type="entry name" value="Polysacc_deac_1"/>
    <property type="match status" value="1"/>
</dbReference>
<dbReference type="Gene3D" id="3.20.20.370">
    <property type="entry name" value="Glycoside hydrolase/deacetylase"/>
    <property type="match status" value="1"/>
</dbReference>
<proteinExistence type="predicted"/>
<evidence type="ECO:0000256" key="1">
    <source>
        <dbReference type="ARBA" id="ARBA00022729"/>
    </source>
</evidence>
<dbReference type="PANTHER" id="PTHR34216">
    <property type="match status" value="1"/>
</dbReference>
<dbReference type="InterPro" id="IPR042229">
    <property type="entry name" value="Listeria/Bacterioides_rpt_sf"/>
</dbReference>
<protein>
    <recommendedName>
        <fullName evidence="2">NodB homology domain-containing protein</fullName>
    </recommendedName>
</protein>
<accession>A0A7Y9ETU0</accession>
<evidence type="ECO:0000313" key="3">
    <source>
        <dbReference type="EMBL" id="NYD53741.1"/>
    </source>
</evidence>
<dbReference type="Gene3D" id="2.60.40.4270">
    <property type="entry name" value="Listeria-Bacteroides repeat domain"/>
    <property type="match status" value="1"/>
</dbReference>
<keyword evidence="4" id="KW-1185">Reference proteome</keyword>
<dbReference type="GO" id="GO:0005975">
    <property type="term" value="P:carbohydrate metabolic process"/>
    <property type="evidence" value="ECO:0007669"/>
    <property type="project" value="InterPro"/>
</dbReference>
<gene>
    <name evidence="3" type="ORF">BKA02_000796</name>
</gene>
<feature type="domain" description="NodB homology" evidence="2">
    <location>
        <begin position="234"/>
        <end position="347"/>
    </location>
</feature>
<dbReference type="InterPro" id="IPR011330">
    <property type="entry name" value="Glyco_hydro/deAcase_b/a-brl"/>
</dbReference>
<evidence type="ECO:0000313" key="4">
    <source>
        <dbReference type="Proteomes" id="UP000552045"/>
    </source>
</evidence>
<dbReference type="GO" id="GO:0016810">
    <property type="term" value="F:hydrolase activity, acting on carbon-nitrogen (but not peptide) bonds"/>
    <property type="evidence" value="ECO:0007669"/>
    <property type="project" value="InterPro"/>
</dbReference>
<evidence type="ECO:0000259" key="2">
    <source>
        <dbReference type="Pfam" id="PF01522"/>
    </source>
</evidence>
<dbReference type="AlphaFoldDB" id="A0A7Y9ETU0"/>
<dbReference type="EMBL" id="JACCBH010000001">
    <property type="protein sequence ID" value="NYD53741.1"/>
    <property type="molecule type" value="Genomic_DNA"/>
</dbReference>